<evidence type="ECO:0000313" key="3">
    <source>
        <dbReference type="Proteomes" id="UP001244207"/>
    </source>
</evidence>
<protein>
    <submittedName>
        <fullName evidence="2">Uncharacterized protein</fullName>
    </submittedName>
</protein>
<feature type="region of interest" description="Disordered" evidence="1">
    <location>
        <begin position="176"/>
        <end position="206"/>
    </location>
</feature>
<gene>
    <name evidence="2" type="ORF">BDZ83DRAFT_243005</name>
</gene>
<organism evidence="2 3">
    <name type="scientific">Glomerella acutata</name>
    <name type="common">Colletotrichum acutatum</name>
    <dbReference type="NCBI Taxonomy" id="27357"/>
    <lineage>
        <taxon>Eukaryota</taxon>
        <taxon>Fungi</taxon>
        <taxon>Dikarya</taxon>
        <taxon>Ascomycota</taxon>
        <taxon>Pezizomycotina</taxon>
        <taxon>Sordariomycetes</taxon>
        <taxon>Hypocreomycetidae</taxon>
        <taxon>Glomerellales</taxon>
        <taxon>Glomerellaceae</taxon>
        <taxon>Colletotrichum</taxon>
        <taxon>Colletotrichum acutatum species complex</taxon>
    </lineage>
</organism>
<dbReference type="EMBL" id="JAHMHS010000003">
    <property type="protein sequence ID" value="KAK1731218.1"/>
    <property type="molecule type" value="Genomic_DNA"/>
</dbReference>
<comment type="caution">
    <text evidence="2">The sequence shown here is derived from an EMBL/GenBank/DDBJ whole genome shotgun (WGS) entry which is preliminary data.</text>
</comment>
<keyword evidence="3" id="KW-1185">Reference proteome</keyword>
<dbReference type="GeneID" id="85385779"/>
<evidence type="ECO:0000313" key="2">
    <source>
        <dbReference type="EMBL" id="KAK1731218.1"/>
    </source>
</evidence>
<name>A0AAD8XPI5_GLOAC</name>
<feature type="compositionally biased region" description="Polar residues" evidence="1">
    <location>
        <begin position="179"/>
        <end position="199"/>
    </location>
</feature>
<accession>A0AAD8XPI5</accession>
<sequence length="342" mass="36726">MNKSATSKDDITLSQRKKGLFKRRSLGNIFGTSSRKTLKRYIKSEEALTAFVGSDVEKPVHDSFPSASLVAPELPKVRASGNFGKECVIITGEPPTVQPPICPGKHTPQLLEIQTGDGQPPSLDLGDALEKRIPDVSLSALALAKQPRFLDLKNLLVDASAAADLNFITSALDKENSKQKQASMPSSTDQHTHSGSGTPQPAEAKRPLEHANEALKAESGSMAASVMANGSTFAVVQPEMSNRILPAVNTEATDAPSTVFPVEMSNRIIPVVNTALSRFPTESDSRDAIASTEATGPRINEVTFRDAANTPIEKTEFERSTREHILRSYAQISGKTGRAILL</sequence>
<dbReference type="RefSeq" id="XP_060371273.1">
    <property type="nucleotide sequence ID" value="XM_060501880.1"/>
</dbReference>
<reference evidence="2" key="1">
    <citation type="submission" date="2021-12" db="EMBL/GenBank/DDBJ databases">
        <title>Comparative genomics, transcriptomics and evolutionary studies reveal genomic signatures of adaptation to plant cell wall in hemibiotrophic fungi.</title>
        <authorList>
            <consortium name="DOE Joint Genome Institute"/>
            <person name="Baroncelli R."/>
            <person name="Diaz J.F."/>
            <person name="Benocci T."/>
            <person name="Peng M."/>
            <person name="Battaglia E."/>
            <person name="Haridas S."/>
            <person name="Andreopoulos W."/>
            <person name="Labutti K."/>
            <person name="Pangilinan J."/>
            <person name="Floch G.L."/>
            <person name="Makela M.R."/>
            <person name="Henrissat B."/>
            <person name="Grigoriev I.V."/>
            <person name="Crouch J.A."/>
            <person name="De Vries R.P."/>
            <person name="Sukno S.A."/>
            <person name="Thon M.R."/>
        </authorList>
    </citation>
    <scope>NUCLEOTIDE SEQUENCE</scope>
    <source>
        <strain evidence="2">CBS 112980</strain>
    </source>
</reference>
<evidence type="ECO:0000256" key="1">
    <source>
        <dbReference type="SAM" id="MobiDB-lite"/>
    </source>
</evidence>
<proteinExistence type="predicted"/>
<dbReference type="Proteomes" id="UP001244207">
    <property type="component" value="Unassembled WGS sequence"/>
</dbReference>
<dbReference type="AlphaFoldDB" id="A0AAD8XPI5"/>